<name>A0A8X6XL16_9ARAC</name>
<dbReference type="OrthoDB" id="10389571at2759"/>
<organism evidence="2 3">
    <name type="scientific">Trichonephila inaurata madagascariensis</name>
    <dbReference type="NCBI Taxonomy" id="2747483"/>
    <lineage>
        <taxon>Eukaryota</taxon>
        <taxon>Metazoa</taxon>
        <taxon>Ecdysozoa</taxon>
        <taxon>Arthropoda</taxon>
        <taxon>Chelicerata</taxon>
        <taxon>Arachnida</taxon>
        <taxon>Araneae</taxon>
        <taxon>Araneomorphae</taxon>
        <taxon>Entelegynae</taxon>
        <taxon>Araneoidea</taxon>
        <taxon>Nephilidae</taxon>
        <taxon>Trichonephila</taxon>
        <taxon>Trichonephila inaurata</taxon>
    </lineage>
</organism>
<protein>
    <submittedName>
        <fullName evidence="2">Uncharacterized protein</fullName>
    </submittedName>
</protein>
<dbReference type="EMBL" id="BMAV01010626">
    <property type="protein sequence ID" value="GFY55897.1"/>
    <property type="molecule type" value="Genomic_DNA"/>
</dbReference>
<accession>A0A8X6XL16</accession>
<dbReference type="Proteomes" id="UP000886998">
    <property type="component" value="Unassembled WGS sequence"/>
</dbReference>
<feature type="compositionally biased region" description="Basic and acidic residues" evidence="1">
    <location>
        <begin position="133"/>
        <end position="142"/>
    </location>
</feature>
<dbReference type="AlphaFoldDB" id="A0A8X6XL16"/>
<evidence type="ECO:0000313" key="3">
    <source>
        <dbReference type="Proteomes" id="UP000886998"/>
    </source>
</evidence>
<feature type="region of interest" description="Disordered" evidence="1">
    <location>
        <begin position="119"/>
        <end position="178"/>
    </location>
</feature>
<evidence type="ECO:0000313" key="2">
    <source>
        <dbReference type="EMBL" id="GFY55897.1"/>
    </source>
</evidence>
<reference evidence="2" key="1">
    <citation type="submission" date="2020-08" db="EMBL/GenBank/DDBJ databases">
        <title>Multicomponent nature underlies the extraordinary mechanical properties of spider dragline silk.</title>
        <authorList>
            <person name="Kono N."/>
            <person name="Nakamura H."/>
            <person name="Mori M."/>
            <person name="Yoshida Y."/>
            <person name="Ohtoshi R."/>
            <person name="Malay A.D."/>
            <person name="Moran D.A.P."/>
            <person name="Tomita M."/>
            <person name="Numata K."/>
            <person name="Arakawa K."/>
        </authorList>
    </citation>
    <scope>NUCLEOTIDE SEQUENCE</scope>
</reference>
<evidence type="ECO:0000256" key="1">
    <source>
        <dbReference type="SAM" id="MobiDB-lite"/>
    </source>
</evidence>
<proteinExistence type="predicted"/>
<gene>
    <name evidence="2" type="ORF">TNIN_358521</name>
</gene>
<sequence length="210" mass="24053">MENKSEQEMYTEAYLDFHKSWETNMNSCFTNLTNSRPSEEVISVIRAVEELDVKLREFNLQEEQSMNLHHLSDVLDDARFKFTHLRKQELAKQSKLLQAQIDAWGPPTRSVDTPLQVILSKKKGRKNSGETGLESKKAKTDDLVPTQSKYSELNTNHVDSMDVTDPQEGTSATRVHPGVTALQKKFHVQTYYHRQCEKSSSPTETPPGHY</sequence>
<feature type="compositionally biased region" description="Polar residues" evidence="1">
    <location>
        <begin position="145"/>
        <end position="158"/>
    </location>
</feature>
<comment type="caution">
    <text evidence="2">The sequence shown here is derived from an EMBL/GenBank/DDBJ whole genome shotgun (WGS) entry which is preliminary data.</text>
</comment>
<keyword evidence="3" id="KW-1185">Reference proteome</keyword>